<dbReference type="HOGENOM" id="CLU_107155_2_0_5"/>
<geneLocation type="plasmid" evidence="3 4">
    <name>pC</name>
</geneLocation>
<feature type="transmembrane region" description="Helical" evidence="1">
    <location>
        <begin position="12"/>
        <end position="39"/>
    </location>
</feature>
<organism evidence="3 4">
    <name type="scientific">Rhizobium etli (strain CIAT 652)</name>
    <dbReference type="NCBI Taxonomy" id="491916"/>
    <lineage>
        <taxon>Bacteria</taxon>
        <taxon>Pseudomonadati</taxon>
        <taxon>Pseudomonadota</taxon>
        <taxon>Alphaproteobacteria</taxon>
        <taxon>Hyphomicrobiales</taxon>
        <taxon>Rhizobiaceae</taxon>
        <taxon>Rhizobium/Agrobacterium group</taxon>
        <taxon>Rhizobium</taxon>
    </lineage>
</organism>
<gene>
    <name evidence="3" type="ordered locus">RHECIAT_PC0000606</name>
</gene>
<reference evidence="3 4" key="1">
    <citation type="submission" date="2008-04" db="EMBL/GenBank/DDBJ databases">
        <title>Genome diversity and DNA divergence of Rhizobium etli.</title>
        <authorList>
            <person name="Gonzalez V."/>
            <person name="Acosta J.L."/>
            <person name="Santamaria R.I."/>
            <person name="Bustos P."/>
            <person name="Hernandez-Gonzalez I.L."/>
            <person name="Fernandez J.L."/>
            <person name="Diaz R."/>
            <person name="Flores M."/>
            <person name="Mora J."/>
            <person name="Palacios R."/>
            <person name="Davila G."/>
        </authorList>
    </citation>
    <scope>NUCLEOTIDE SEQUENCE [LARGE SCALE GENOMIC DNA]</scope>
    <source>
        <strain evidence="4">CIAT 652</strain>
        <plasmid evidence="4">Plasmid pC</plasmid>
    </source>
</reference>
<dbReference type="eggNOG" id="COG4244">
    <property type="taxonomic scope" value="Bacteria"/>
</dbReference>
<dbReference type="PIRSF" id="PIRSF029509">
    <property type="entry name" value="UCP029509"/>
    <property type="match status" value="1"/>
</dbReference>
<keyword evidence="3" id="KW-0614">Plasmid</keyword>
<dbReference type="InterPro" id="IPR016923">
    <property type="entry name" value="UCP029509"/>
</dbReference>
<proteinExistence type="predicted"/>
<sequence>MAIFSARSRDAAAYPIQSLFIPFPFVCFTLALATDIAFWQSGNLLWQDFSAWLLFAGLVFGGLAILVGVFDLLRPRTQPLRPTFLSTLLYLLILVLAVANSLVHAGDGWTAVVPFGLGLSAVTFVLCLVTAAVSARKYARLAWRV</sequence>
<feature type="transmembrane region" description="Helical" evidence="1">
    <location>
        <begin position="85"/>
        <end position="105"/>
    </location>
</feature>
<evidence type="ECO:0000256" key="1">
    <source>
        <dbReference type="SAM" id="Phobius"/>
    </source>
</evidence>
<keyword evidence="1" id="KW-0812">Transmembrane</keyword>
<dbReference type="Pfam" id="PF09990">
    <property type="entry name" value="DUF2231"/>
    <property type="match status" value="1"/>
</dbReference>
<keyword evidence="1" id="KW-0472">Membrane</keyword>
<evidence type="ECO:0000259" key="2">
    <source>
        <dbReference type="Pfam" id="PF09990"/>
    </source>
</evidence>
<feature type="domain" description="DUF2231" evidence="2">
    <location>
        <begin position="15"/>
        <end position="133"/>
    </location>
</feature>
<name>B3Q3C7_RHIE6</name>
<dbReference type="InterPro" id="IPR019251">
    <property type="entry name" value="DUF2231_TM"/>
</dbReference>
<dbReference type="EMBL" id="CP001077">
    <property type="protein sequence ID" value="ACE94684.1"/>
    <property type="molecule type" value="Genomic_DNA"/>
</dbReference>
<dbReference type="Proteomes" id="UP000008817">
    <property type="component" value="Plasmid pC"/>
</dbReference>
<dbReference type="KEGG" id="rec:RHECIAT_PC0000606"/>
<feature type="transmembrane region" description="Helical" evidence="1">
    <location>
        <begin position="51"/>
        <end position="73"/>
    </location>
</feature>
<protein>
    <submittedName>
        <fullName evidence="3">Hypothetical conserved protein</fullName>
    </submittedName>
</protein>
<keyword evidence="1" id="KW-1133">Transmembrane helix</keyword>
<evidence type="ECO:0000313" key="3">
    <source>
        <dbReference type="EMBL" id="ACE94684.1"/>
    </source>
</evidence>
<feature type="transmembrane region" description="Helical" evidence="1">
    <location>
        <begin position="111"/>
        <end position="135"/>
    </location>
</feature>
<accession>B3Q3C7</accession>
<evidence type="ECO:0000313" key="4">
    <source>
        <dbReference type="Proteomes" id="UP000008817"/>
    </source>
</evidence>
<dbReference type="AlphaFoldDB" id="B3Q3C7"/>